<evidence type="ECO:0000313" key="5">
    <source>
        <dbReference type="Proteomes" id="UP000179113"/>
    </source>
</evidence>
<dbReference type="Proteomes" id="UP000179113">
    <property type="component" value="Unassembled WGS sequence"/>
</dbReference>
<keyword evidence="2" id="KW-0472">Membrane</keyword>
<keyword evidence="2" id="KW-0812">Transmembrane</keyword>
<comment type="similarity">
    <text evidence="1">Belongs to the LytR/CpsA/Psr (LCP) family.</text>
</comment>
<name>A0A1F4WK47_UNCKA</name>
<proteinExistence type="inferred from homology"/>
<feature type="domain" description="Cell envelope-related transcriptional attenuator" evidence="3">
    <location>
        <begin position="93"/>
        <end position="240"/>
    </location>
</feature>
<dbReference type="InterPro" id="IPR004474">
    <property type="entry name" value="LytR_CpsA_psr"/>
</dbReference>
<protein>
    <recommendedName>
        <fullName evidence="3">Cell envelope-related transcriptional attenuator domain-containing protein</fullName>
    </recommendedName>
</protein>
<dbReference type="PANTHER" id="PTHR33392">
    <property type="entry name" value="POLYISOPRENYL-TEICHOIC ACID--PEPTIDOGLYCAN TEICHOIC ACID TRANSFERASE TAGU"/>
    <property type="match status" value="1"/>
</dbReference>
<comment type="caution">
    <text evidence="4">The sequence shown here is derived from an EMBL/GenBank/DDBJ whole genome shotgun (WGS) entry which is preliminary data.</text>
</comment>
<organism evidence="4 5">
    <name type="scientific">candidate division WWE3 bacterium RIFOXYC1_FULL_39_7</name>
    <dbReference type="NCBI Taxonomy" id="1802643"/>
    <lineage>
        <taxon>Bacteria</taxon>
        <taxon>Katanobacteria</taxon>
    </lineage>
</organism>
<gene>
    <name evidence="4" type="ORF">A2415_04710</name>
</gene>
<dbReference type="NCBIfam" id="TIGR00350">
    <property type="entry name" value="lytR_cpsA_psr"/>
    <property type="match status" value="1"/>
</dbReference>
<accession>A0A1F4WK47</accession>
<dbReference type="AlphaFoldDB" id="A0A1F4WK47"/>
<dbReference type="PANTHER" id="PTHR33392:SF6">
    <property type="entry name" value="POLYISOPRENYL-TEICHOIC ACID--PEPTIDOGLYCAN TEICHOIC ACID TRANSFERASE TAGU"/>
    <property type="match status" value="1"/>
</dbReference>
<dbReference type="InterPro" id="IPR050922">
    <property type="entry name" value="LytR/CpsA/Psr_CW_biosynth"/>
</dbReference>
<dbReference type="Pfam" id="PF03816">
    <property type="entry name" value="LytR_cpsA_psr"/>
    <property type="match status" value="1"/>
</dbReference>
<keyword evidence="2" id="KW-1133">Transmembrane helix</keyword>
<evidence type="ECO:0000256" key="2">
    <source>
        <dbReference type="SAM" id="Phobius"/>
    </source>
</evidence>
<dbReference type="Gene3D" id="3.40.630.190">
    <property type="entry name" value="LCP protein"/>
    <property type="match status" value="1"/>
</dbReference>
<evidence type="ECO:0000313" key="4">
    <source>
        <dbReference type="EMBL" id="OGC69749.1"/>
    </source>
</evidence>
<evidence type="ECO:0000259" key="3">
    <source>
        <dbReference type="Pfam" id="PF03816"/>
    </source>
</evidence>
<evidence type="ECO:0000256" key="1">
    <source>
        <dbReference type="ARBA" id="ARBA00006068"/>
    </source>
</evidence>
<dbReference type="EMBL" id="MEWA01000018">
    <property type="protein sequence ID" value="OGC69749.1"/>
    <property type="molecule type" value="Genomic_DNA"/>
</dbReference>
<sequence length="341" mass="38768">MKYPIEVFAKKLVILISLLLLITIGALVYVTWIKTVNTNISEILNPFAILNKKDQQTPPKEPINIFSSSLTDKEINIALLGIDRRSKFESAYRTDTMVILSINVTKNRILLISIPRDLWVENSRVNALYIQGGWESLQSAFKEITGLEVDNYILTDFEDFAWIIDSFGGVEVAVENSFVDSQYPVDVTKTYQTVAFEQGTEVMDGQRALIFSRSRKGTNGEGSDWARMKRQHLLLKGMVGAVLQPKSIFNPMNVEQAYKMITDGRMDTSLTLSDAYYLWDMYKDKDKYTYVSLFLDSDYVFNPPMEDYGGAWVLAPIDPTYAAFHNKVKEVVNQPVPSTLQ</sequence>
<feature type="transmembrane region" description="Helical" evidence="2">
    <location>
        <begin position="12"/>
        <end position="32"/>
    </location>
</feature>
<reference evidence="4 5" key="1">
    <citation type="journal article" date="2016" name="Nat. Commun.">
        <title>Thousands of microbial genomes shed light on interconnected biogeochemical processes in an aquifer system.</title>
        <authorList>
            <person name="Anantharaman K."/>
            <person name="Brown C.T."/>
            <person name="Hug L.A."/>
            <person name="Sharon I."/>
            <person name="Castelle C.J."/>
            <person name="Probst A.J."/>
            <person name="Thomas B.C."/>
            <person name="Singh A."/>
            <person name="Wilkins M.J."/>
            <person name="Karaoz U."/>
            <person name="Brodie E.L."/>
            <person name="Williams K.H."/>
            <person name="Hubbard S.S."/>
            <person name="Banfield J.F."/>
        </authorList>
    </citation>
    <scope>NUCLEOTIDE SEQUENCE [LARGE SCALE GENOMIC DNA]</scope>
</reference>